<feature type="compositionally biased region" description="Low complexity" evidence="1">
    <location>
        <begin position="1309"/>
        <end position="1331"/>
    </location>
</feature>
<feature type="compositionally biased region" description="Polar residues" evidence="1">
    <location>
        <begin position="1838"/>
        <end position="1869"/>
    </location>
</feature>
<feature type="compositionally biased region" description="Low complexity" evidence="1">
    <location>
        <begin position="632"/>
        <end position="651"/>
    </location>
</feature>
<feature type="compositionally biased region" description="Polar residues" evidence="1">
    <location>
        <begin position="2625"/>
        <end position="2661"/>
    </location>
</feature>
<feature type="compositionally biased region" description="Low complexity" evidence="1">
    <location>
        <begin position="1674"/>
        <end position="1692"/>
    </location>
</feature>
<name>W5JC29_ANODA</name>
<dbReference type="eggNOG" id="ENOG502SGST">
    <property type="taxonomic scope" value="Eukaryota"/>
</dbReference>
<protein>
    <submittedName>
        <fullName evidence="2 3">Uncharacterized protein</fullName>
    </submittedName>
</protein>
<feature type="region of interest" description="Disordered" evidence="1">
    <location>
        <begin position="2158"/>
        <end position="2313"/>
    </location>
</feature>
<feature type="compositionally biased region" description="Low complexity" evidence="1">
    <location>
        <begin position="692"/>
        <end position="716"/>
    </location>
</feature>
<feature type="compositionally biased region" description="Low complexity" evidence="1">
    <location>
        <begin position="1400"/>
        <end position="1419"/>
    </location>
</feature>
<dbReference type="EMBL" id="ADMH02001636">
    <property type="protein sequence ID" value="ETN61666.1"/>
    <property type="molecule type" value="Genomic_DNA"/>
</dbReference>
<feature type="region of interest" description="Disordered" evidence="1">
    <location>
        <begin position="300"/>
        <end position="360"/>
    </location>
</feature>
<evidence type="ECO:0000313" key="2">
    <source>
        <dbReference type="EMBL" id="ETN61666.1"/>
    </source>
</evidence>
<reference evidence="3" key="4">
    <citation type="submission" date="2015-06" db="UniProtKB">
        <authorList>
            <consortium name="EnsemblMetazoa"/>
        </authorList>
    </citation>
    <scope>IDENTIFICATION</scope>
</reference>
<feature type="compositionally biased region" description="Low complexity" evidence="1">
    <location>
        <begin position="1087"/>
        <end position="1100"/>
    </location>
</feature>
<feature type="compositionally biased region" description="Polar residues" evidence="1">
    <location>
        <begin position="2165"/>
        <end position="2176"/>
    </location>
</feature>
<feature type="compositionally biased region" description="Polar residues" evidence="1">
    <location>
        <begin position="2264"/>
        <end position="2274"/>
    </location>
</feature>
<dbReference type="VEuPathDB" id="VectorBase:ADAR2_000948"/>
<feature type="region of interest" description="Disordered" evidence="1">
    <location>
        <begin position="1614"/>
        <end position="1700"/>
    </location>
</feature>
<feature type="compositionally biased region" description="Basic and acidic residues" evidence="1">
    <location>
        <begin position="1035"/>
        <end position="1048"/>
    </location>
</feature>
<feature type="compositionally biased region" description="Low complexity" evidence="1">
    <location>
        <begin position="2438"/>
        <end position="2452"/>
    </location>
</feature>
<dbReference type="VEuPathDB" id="VectorBase:ADAC006669"/>
<feature type="compositionally biased region" description="Pro residues" evidence="1">
    <location>
        <begin position="2117"/>
        <end position="2135"/>
    </location>
</feature>
<feature type="compositionally biased region" description="Basic and acidic residues" evidence="1">
    <location>
        <begin position="2856"/>
        <end position="2867"/>
    </location>
</feature>
<sequence>MGAGTFATNLGSPGPGLLRRRYSVPEIIMRKHTLAQQKTSDETLLLHDTNHNVIDVVNKNVLAGGLRLSRPYGSPGIGSPGSKSRLITGGSTPMTPHRKSLALRRTATGAMTVSRTEPGTRSSSVESGIGVVTTNGEWGSPCSPPTTQANGLETKRAMLMATGGSDPNLVASLRKQQKQLFQCGSGGVAVTGMGPCSPLCNGIGSSRALAAGTGGSLRCINNNNINNSLSGSSSSINGVGAGLAGGPAVAAAAGGVGGVGGGIGCGHGGGGGSIHVGMALRDGDYSMRKTTLLRRMWSRELRRSERSGSWSPPARRPPRRIYSIESIAPPASEGHRAMMGSDGTASRPSSSGSSCSSNSSTSVAARECATTTTATTATTPGTAGSCLECAKLERQYLGGFAADQSSSSSVQQRYANDTLCFDGEHRAGKGNGSSNGEQATVRRVPATDPTTVDDRLHQRRMCSSQPADLGARDVVVPNPQQSPSTSPVHTVAGATATTAAVAAAAPPPATGSSTTTTSVLVEFEGDGGDDVDELSVSSSISSVASQSYRVTSSRVLDNESELSEFLQQERLATGDGEPVVAAVDPQSTVTTVANDGAGVEAWSTSGATVGHGTRLGPGHTGASDHPRERAPADGGSAGAPAGRAADPAAAIRRSEPSNQSNGGTTNVETECEDVHRTASDVDDHDDEEDDSSVALSALSEDSDSESAASSASGSVDQARDTTEQPSEVPLVKKAEAGGKLDEYISHLLQDNLNNHNEVKEVVPPTDTVRGDKEVIADRQNNNNNGNSNSNANANGDGGLSESRGPSRAPSASTMKQKLTGKYIGGGGGVVCNSPPTDKRKSCSPSLAVDEEGHDRPDGDGVDKENEEDAVNNNSNSRRESKGGKGEEVGDERHRSRHRQKDLLADLQQQQQQQDTRHPSGKKNRTKPSNGFYLVQPRKDGAMGREGSMAAQFDLNGKYYFPSYGLETDPSDNTDVASEPEATVLSKVGTGSTYGGESTTGLARSVVVPRFSAMPRTESMEVQPSSNTSAEDEYDDPRSGNRNRPRDGDVSDSDDSLVDSLDGFEGASMTKVAPVGATRGKRSKDSKAIAAERTTTDTATASSVDKSPRHEKGEAFFVPIQDSARLKLIDERVIVADTMPLKIKERLNNRRRLMKWKQEQENLKKQRKMKRMIEQKRFYGEPAIQVISTIDKSISRKEFIPPEIKKTVFGARGAEAAGSAGPTPFRAMKPKKRTTEGAALRTELGMLESYKIDGKGNMQIQTPSTAATERGTAAGSGTGPGAASGRKPKESQAKSPWGGTAERRQATKPTTGHSSSGAPTTASSTLPSTRGRTTGGGRTPAADKVRRKQVLKDVQQMTLYPQADLTPDIEGGPRRMYQKTEIQEGDKHIEILEIVECADSAPRSVGRSSSRPSAVRVRSAGHGGRHGGSGGSKSNRSRIPVPVYRFGQYRRSNHSREGSPLSGMNPKIDRMIADLLLQALSNPDEGGVKFVKTPENLRDTSKSSKRSSAATGSGSSKKEKKSSGTGGGSTSTTTTTGSSSNTLSTPRRTASGKYTQKFEVIPEERSSVSIDSSTEELSSSLARKKAHHASPRRVSFDENHQILNVDELLDSAKTSAGTSPLASAGTTPVHTGGKLAVPSPSKQSASPKLQSPVASPRKVATSPAKSPHKVAPRKGTGAVTTTGGNNNQNNTTTSRGKAAIQSDVIEERGWIGFSTQHEDMATPVNGHDDEAATGARYSASSYLHPRSVVKTITTGNCSVPVAVHHRTSSTVDGGPEMDDNPRSTNPPLPLTGSEIAAYEPDCNCHGHESSNAVSGDGISVAFIAGLDADGDDDDRSDTESFVTDSLNTKASPSMHSYSNQPRLTQESELGSSERRLDRHQLATTPVTTVVENRQTVRSCHRTGHNIGDCDLRSTADSVKEVTPQHQHQQEHALAGVYDSDLVSYHQHPSSPPYHHQIREENAWHVYQTGDCKVIQSKIEYYETSIHRTPVTAGGTHQHHQHHYGSSGGGGRTDLFGPLVEHGRSPDSLLRGLSTADSLEVAASQQRGLMASLLAPGLNHCGTTLSSAEPPKTSETTCSSCCFCNPELHRANGAGTVRIPPETCFYCHAKTQSPSKAFPAPPTPPNIQTSPVPPSPQTPIAELTPTPSLLDIKPPQVRATGQAGKALSTNVTSAKVMSTTTTTTTTTNGGSDNRAAGSLVAETMKKTDHTHTKIKAKASDTVSTRCTRSNEKIKRSYLPPQTAATGSSSVSTHPTASSGGPIGHSTVVSGTGQPSNGTGGQKPSSTSTAATLTPKMARKKPTESGVLNRPKHTNHLVRASTVVHSVQKEVKNELKAPIKVLPKTAKEMSNRKEKERQISLNLPLTGGAGIVEQQQQQHQYQKPVPVSSQKVSVPTSFMVGPVPVGGPPMVHSVTAVTVDDRCASASQSYDEGTSSGSGGSTANSTPDTSPNSSPFKKCTAGGGTGVPTAASRWKTNSERNLSQLAIQKMVSASKWGNKWRKAASRDTVDQEHQMADETEIGVRGRSAAGGGRVAAGAGCSDLSPLKTFKPDAEAVGTALGDVAAGSRAGVLSGTDTMATAGSNLINGITQTATNQGWTVTVAGNYNPEMAPDVEMRLSFPKGGGSTTGSNALTNGTNSGKSHFTGSSAMTANHLQQDTSSSTGYPMGRHRQPYHQQEAGVRTPNYGGFDQELGGSRNASRAAALPPPVGLNPKRNLTRSDGSGATGGAAGGGSTSKDYRLPNVGPAHNVMARPTAKKAIKTVECSVVASATRTIANNYHQLSHQHQMVHEPTQQHHGSTRGLAAGAGLRTSRSRPVNLPQASAQVLHPTLQNGSGGKFLSSSSPSLMSLQQHPSQRLHHPEPSYHHLEDYGSNAYYGQHHQQQQQHQGRRMSLDSQQHLGGGTPIMTDCLSIMGNAIAPELKPRVPTMSEKDLTRRHHPCYTRTQPYFS</sequence>
<reference evidence="2 4" key="1">
    <citation type="journal article" date="2010" name="BMC Genomics">
        <title>Combination of measures distinguishes pre-miRNAs from other stem-loops in the genome of the newly sequenced Anopheles darlingi.</title>
        <authorList>
            <person name="Mendes N.D."/>
            <person name="Freitas A.T."/>
            <person name="Vasconcelos A.T."/>
            <person name="Sagot M.F."/>
        </authorList>
    </citation>
    <scope>NUCLEOTIDE SEQUENCE</scope>
</reference>
<feature type="compositionally biased region" description="Low complexity" evidence="1">
    <location>
        <begin position="2245"/>
        <end position="2256"/>
    </location>
</feature>
<proteinExistence type="predicted"/>
<feature type="region of interest" description="Disordered" evidence="1">
    <location>
        <begin position="2826"/>
        <end position="2897"/>
    </location>
</feature>
<feature type="region of interest" description="Disordered" evidence="1">
    <location>
        <begin position="1400"/>
        <end position="1464"/>
    </location>
</feature>
<feature type="region of interest" description="Disordered" evidence="1">
    <location>
        <begin position="2927"/>
        <end position="2947"/>
    </location>
</feature>
<dbReference type="OMA" id="DCKVIQS"/>
<feature type="region of interest" description="Disordered" evidence="1">
    <location>
        <begin position="2617"/>
        <end position="2737"/>
    </location>
</feature>
<evidence type="ECO:0000313" key="3">
    <source>
        <dbReference type="EnsemblMetazoa" id="ADAC006669-PA"/>
    </source>
</evidence>
<feature type="region of interest" description="Disordered" evidence="1">
    <location>
        <begin position="1766"/>
        <end position="1793"/>
    </location>
</feature>
<dbReference type="HOGENOM" id="CLU_229471_0_0_1"/>
<feature type="compositionally biased region" description="Polar residues" evidence="1">
    <location>
        <begin position="1019"/>
        <end position="1028"/>
    </location>
</feature>
<feature type="compositionally biased region" description="Low complexity" evidence="1">
    <location>
        <begin position="904"/>
        <end position="913"/>
    </location>
</feature>
<feature type="compositionally biased region" description="Basic and acidic residues" evidence="1">
    <location>
        <begin position="622"/>
        <end position="631"/>
    </location>
</feature>
<feature type="compositionally biased region" description="Polar residues" evidence="1">
    <location>
        <begin position="656"/>
        <end position="668"/>
    </location>
</feature>
<feature type="region of interest" description="Disordered" evidence="1">
    <location>
        <begin position="2113"/>
        <end position="2143"/>
    </location>
</feature>
<feature type="compositionally biased region" description="Basic and acidic residues" evidence="1">
    <location>
        <begin position="850"/>
        <end position="863"/>
    </location>
</feature>
<feature type="compositionally biased region" description="Low complexity" evidence="1">
    <location>
        <begin position="1505"/>
        <end position="1514"/>
    </location>
</feature>
<feature type="compositionally biased region" description="Low complexity" evidence="1">
    <location>
        <begin position="780"/>
        <end position="794"/>
    </location>
</feature>
<feature type="compositionally biased region" description="Low complexity" evidence="1">
    <location>
        <begin position="1529"/>
        <end position="1544"/>
    </location>
</feature>
<evidence type="ECO:0000256" key="1">
    <source>
        <dbReference type="SAM" id="MobiDB-lite"/>
    </source>
</evidence>
<dbReference type="EnsemblMetazoa" id="ADAC006669-RA">
    <property type="protein sequence ID" value="ADAC006669-PA"/>
    <property type="gene ID" value="ADAC006669"/>
</dbReference>
<organism evidence="2">
    <name type="scientific">Anopheles darlingi</name>
    <name type="common">Mosquito</name>
    <dbReference type="NCBI Taxonomy" id="43151"/>
    <lineage>
        <taxon>Eukaryota</taxon>
        <taxon>Metazoa</taxon>
        <taxon>Ecdysozoa</taxon>
        <taxon>Arthropoda</taxon>
        <taxon>Hexapoda</taxon>
        <taxon>Insecta</taxon>
        <taxon>Pterygota</taxon>
        <taxon>Neoptera</taxon>
        <taxon>Endopterygota</taxon>
        <taxon>Diptera</taxon>
        <taxon>Nematocera</taxon>
        <taxon>Culicoidea</taxon>
        <taxon>Culicidae</taxon>
        <taxon>Anophelinae</taxon>
        <taxon>Anopheles</taxon>
    </lineage>
</organism>
<feature type="region of interest" description="Disordered" evidence="1">
    <location>
        <begin position="1483"/>
        <end position="1557"/>
    </location>
</feature>
<feature type="region of interest" description="Disordered" evidence="1">
    <location>
        <begin position="777"/>
        <end position="943"/>
    </location>
</feature>
<feature type="compositionally biased region" description="Gly residues" evidence="1">
    <location>
        <begin position="2721"/>
        <end position="2731"/>
    </location>
</feature>
<feature type="compositionally biased region" description="Basic and acidic residues" evidence="1">
    <location>
        <begin position="876"/>
        <end position="893"/>
    </location>
</feature>
<feature type="region of interest" description="Disordered" evidence="1">
    <location>
        <begin position="73"/>
        <end position="97"/>
    </location>
</feature>
<feature type="compositionally biased region" description="Polar residues" evidence="1">
    <location>
        <begin position="1614"/>
        <end position="1628"/>
    </location>
</feature>
<feature type="region of interest" description="Disordered" evidence="1">
    <location>
        <begin position="1214"/>
        <end position="1233"/>
    </location>
</feature>
<feature type="compositionally biased region" description="Low complexity" evidence="1">
    <location>
        <begin position="2837"/>
        <end position="2852"/>
    </location>
</feature>
<feature type="compositionally biased region" description="Acidic residues" evidence="1">
    <location>
        <begin position="682"/>
        <end position="691"/>
    </location>
</feature>
<feature type="region of interest" description="Disordered" evidence="1">
    <location>
        <begin position="425"/>
        <end position="451"/>
    </location>
</feature>
<feature type="region of interest" description="Disordered" evidence="1">
    <location>
        <begin position="1262"/>
        <end position="1346"/>
    </location>
</feature>
<feature type="compositionally biased region" description="Basic and acidic residues" evidence="1">
    <location>
        <begin position="672"/>
        <end position="681"/>
    </location>
</feature>
<feature type="region of interest" description="Disordered" evidence="1">
    <location>
        <begin position="2422"/>
        <end position="2474"/>
    </location>
</feature>
<feature type="compositionally biased region" description="Polar residues" evidence="1">
    <location>
        <begin position="1639"/>
        <end position="1652"/>
    </location>
</feature>
<reference evidence="2" key="2">
    <citation type="submission" date="2010-05" db="EMBL/GenBank/DDBJ databases">
        <authorList>
            <person name="Almeida L.G."/>
            <person name="Nicolas M.F."/>
            <person name="Souza R.C."/>
            <person name="Vasconcelos A.T.R."/>
        </authorList>
    </citation>
    <scope>NUCLEOTIDE SEQUENCE</scope>
</reference>
<reference evidence="2" key="3">
    <citation type="journal article" date="2013" name="Nucleic Acids Res.">
        <title>The genome of Anopheles darlingi, the main neotropical malaria vector.</title>
        <authorList>
            <person name="Marinotti O."/>
            <person name="Cerqueira G.C."/>
            <person name="de Almeida L.G."/>
            <person name="Ferro M.I."/>
            <person name="Loreto E.L."/>
            <person name="Zaha A."/>
            <person name="Teixeira S.M."/>
            <person name="Wespiser A.R."/>
            <person name="Almeida E Silva A."/>
            <person name="Schlindwein A.D."/>
            <person name="Pacheco A.C."/>
            <person name="Silva A.L."/>
            <person name="Graveley B.R."/>
            <person name="Walenz B.P."/>
            <person name="Lima Bde A."/>
            <person name="Ribeiro C.A."/>
            <person name="Nunes-Silva C.G."/>
            <person name="de Carvalho C.R."/>
            <person name="Soares C.M."/>
            <person name="de Menezes C.B."/>
            <person name="Matiolli C."/>
            <person name="Caffrey D."/>
            <person name="Araujo D.A."/>
            <person name="de Oliveira D.M."/>
            <person name="Golenbock D."/>
            <person name="Grisard E.C."/>
            <person name="Fantinatti-Garboggini F."/>
            <person name="de Carvalho F.M."/>
            <person name="Barcellos F.G."/>
            <person name="Prosdocimi F."/>
            <person name="May G."/>
            <person name="Azevedo Junior G.M."/>
            <person name="Guimaraes G.M."/>
            <person name="Goldman G.H."/>
            <person name="Padilha I.Q."/>
            <person name="Batista Jda S."/>
            <person name="Ferro J.A."/>
            <person name="Ribeiro J.M."/>
            <person name="Fietto J.L."/>
            <person name="Dabbas K.M."/>
            <person name="Cerdeira L."/>
            <person name="Agnez-Lima L.F."/>
            <person name="Brocchi M."/>
            <person name="de Carvalho M.O."/>
            <person name="Teixeira Mde M."/>
            <person name="Diniz Maia Mde M."/>
            <person name="Goldman M.H."/>
            <person name="Cruz Schneider M.P."/>
            <person name="Felipe M.S."/>
            <person name="Hungria M."/>
            <person name="Nicolas M.F."/>
            <person name="Pereira M."/>
            <person name="Montes M.A."/>
            <person name="Cantao M.E."/>
            <person name="Vincentz M."/>
            <person name="Rafael M.S."/>
            <person name="Silverman N."/>
            <person name="Stoco P.H."/>
            <person name="Souza R.C."/>
            <person name="Vicentini R."/>
            <person name="Gazzinelli R.T."/>
            <person name="Neves Rde O."/>
            <person name="Silva R."/>
            <person name="Astolfi-Filho S."/>
            <person name="Maciel T.E."/>
            <person name="Urmenyi T.P."/>
            <person name="Tadei W.P."/>
            <person name="Camargo E.P."/>
            <person name="de Vasconcelos A.T."/>
        </authorList>
    </citation>
    <scope>NUCLEOTIDE SEQUENCE</scope>
</reference>
<keyword evidence="4" id="KW-1185">Reference proteome</keyword>
<feature type="compositionally biased region" description="Low complexity" evidence="1">
    <location>
        <begin position="346"/>
        <end position="360"/>
    </location>
</feature>
<feature type="region of interest" description="Disordered" evidence="1">
    <location>
        <begin position="1828"/>
        <end position="1874"/>
    </location>
</feature>
<accession>W5JC29</accession>
<feature type="region of interest" description="Disordered" evidence="1">
    <location>
        <begin position="602"/>
        <end position="733"/>
    </location>
</feature>
<dbReference type="STRING" id="43151.W5JC29"/>
<gene>
    <name evidence="2" type="ORF">AND_006669</name>
</gene>
<dbReference type="Proteomes" id="UP000000673">
    <property type="component" value="Unassembled WGS sequence"/>
</dbReference>
<evidence type="ECO:0000313" key="4">
    <source>
        <dbReference type="Proteomes" id="UP000000673"/>
    </source>
</evidence>
<feature type="region of interest" description="Disordered" evidence="1">
    <location>
        <begin position="1013"/>
        <end position="1109"/>
    </location>
</feature>